<dbReference type="InterPro" id="IPR003959">
    <property type="entry name" value="ATPase_AAA_core"/>
</dbReference>
<evidence type="ECO:0000313" key="11">
    <source>
        <dbReference type="Proteomes" id="UP001233271"/>
    </source>
</evidence>
<dbReference type="FunFam" id="3.40.50.300:FF:000025">
    <property type="entry name" value="ATP-dependent Clp protease subunit"/>
    <property type="match status" value="1"/>
</dbReference>
<evidence type="ECO:0000256" key="2">
    <source>
        <dbReference type="ARBA" id="ARBA00022737"/>
    </source>
</evidence>
<organism evidence="10 11">
    <name type="scientific">Cutaneotrichosporon cavernicola</name>
    <dbReference type="NCBI Taxonomy" id="279322"/>
    <lineage>
        <taxon>Eukaryota</taxon>
        <taxon>Fungi</taxon>
        <taxon>Dikarya</taxon>
        <taxon>Basidiomycota</taxon>
        <taxon>Agaricomycotina</taxon>
        <taxon>Tremellomycetes</taxon>
        <taxon>Trichosporonales</taxon>
        <taxon>Trichosporonaceae</taxon>
        <taxon>Cutaneotrichosporon</taxon>
    </lineage>
</organism>
<feature type="coiled-coil region" evidence="6">
    <location>
        <begin position="355"/>
        <end position="435"/>
    </location>
</feature>
<dbReference type="InterPro" id="IPR019489">
    <property type="entry name" value="Clp_ATPase_C"/>
</dbReference>
<dbReference type="InterPro" id="IPR027417">
    <property type="entry name" value="P-loop_NTPase"/>
</dbReference>
<dbReference type="AlphaFoldDB" id="A0AA48QV21"/>
<dbReference type="InterPro" id="IPR018368">
    <property type="entry name" value="ClpA/B_CS1"/>
</dbReference>
<dbReference type="PANTHER" id="PTHR11638:SF176">
    <property type="entry name" value="HEAT SHOCK PROTEIN 78, MITOCHONDRIAL"/>
    <property type="match status" value="1"/>
</dbReference>
<keyword evidence="11" id="KW-1185">Reference proteome</keyword>
<dbReference type="EMBL" id="AP028214">
    <property type="protein sequence ID" value="BEI90989.1"/>
    <property type="molecule type" value="Genomic_DNA"/>
</dbReference>
<dbReference type="KEGG" id="ccac:CcaHIS019_0310590"/>
<dbReference type="FunFam" id="3.40.50.300:FF:000120">
    <property type="entry name" value="ATP-dependent chaperone ClpB"/>
    <property type="match status" value="1"/>
</dbReference>
<dbReference type="Pfam" id="PF07724">
    <property type="entry name" value="AAA_2"/>
    <property type="match status" value="1"/>
</dbReference>
<dbReference type="SMART" id="SM01086">
    <property type="entry name" value="ClpB_D2-small"/>
    <property type="match status" value="1"/>
</dbReference>
<evidence type="ECO:0000256" key="5">
    <source>
        <dbReference type="ARBA" id="ARBA00023186"/>
    </source>
</evidence>
<evidence type="ECO:0008006" key="12">
    <source>
        <dbReference type="Google" id="ProtNLM"/>
    </source>
</evidence>
<dbReference type="Pfam" id="PF10431">
    <property type="entry name" value="ClpB_D2-small"/>
    <property type="match status" value="1"/>
</dbReference>
<name>A0AA48QV21_9TREE</name>
<feature type="domain" description="Clp ATPase C-terminal" evidence="9">
    <location>
        <begin position="719"/>
        <end position="808"/>
    </location>
</feature>
<evidence type="ECO:0000259" key="8">
    <source>
        <dbReference type="SMART" id="SM00382"/>
    </source>
</evidence>
<comment type="similarity">
    <text evidence="1">Belongs to the ClpA/ClpB family.</text>
</comment>
<accession>A0AA48QV21</accession>
<proteinExistence type="inferred from homology"/>
<feature type="region of interest" description="Disordered" evidence="7">
    <location>
        <begin position="70"/>
        <end position="102"/>
    </location>
</feature>
<evidence type="ECO:0000259" key="9">
    <source>
        <dbReference type="SMART" id="SM01086"/>
    </source>
</evidence>
<evidence type="ECO:0000256" key="1">
    <source>
        <dbReference type="ARBA" id="ARBA00008675"/>
    </source>
</evidence>
<dbReference type="GO" id="GO:0042026">
    <property type="term" value="P:protein refolding"/>
    <property type="evidence" value="ECO:0007669"/>
    <property type="project" value="TreeGrafter"/>
</dbReference>
<feature type="compositionally biased region" description="Gly residues" evidence="7">
    <location>
        <begin position="70"/>
        <end position="79"/>
    </location>
</feature>
<evidence type="ECO:0000256" key="4">
    <source>
        <dbReference type="ARBA" id="ARBA00022840"/>
    </source>
</evidence>
<evidence type="ECO:0000256" key="3">
    <source>
        <dbReference type="ARBA" id="ARBA00022741"/>
    </source>
</evidence>
<dbReference type="GeneID" id="85494859"/>
<feature type="domain" description="AAA+ ATPase" evidence="8">
    <location>
        <begin position="142"/>
        <end position="285"/>
    </location>
</feature>
<evidence type="ECO:0000256" key="6">
    <source>
        <dbReference type="SAM" id="Coils"/>
    </source>
</evidence>
<dbReference type="GO" id="GO:0016887">
    <property type="term" value="F:ATP hydrolysis activity"/>
    <property type="evidence" value="ECO:0007669"/>
    <property type="project" value="InterPro"/>
</dbReference>
<evidence type="ECO:0000313" key="10">
    <source>
        <dbReference type="EMBL" id="BEI90989.1"/>
    </source>
</evidence>
<dbReference type="PROSITE" id="PS00870">
    <property type="entry name" value="CLPAB_1"/>
    <property type="match status" value="1"/>
</dbReference>
<dbReference type="SUPFAM" id="SSF52540">
    <property type="entry name" value="P-loop containing nucleoside triphosphate hydrolases"/>
    <property type="match status" value="2"/>
</dbReference>
<feature type="region of interest" description="Disordered" evidence="7">
    <location>
        <begin position="807"/>
        <end position="840"/>
    </location>
</feature>
<dbReference type="InterPro" id="IPR041546">
    <property type="entry name" value="ClpA/ClpB_AAA_lid"/>
</dbReference>
<gene>
    <name evidence="10" type="primary">HSP78</name>
    <name evidence="10" type="ORF">CcaverHIS019_0310590</name>
</gene>
<sequence>MIARRQLARTALAARPRPIPSALATPLVLLHNPTPVRAYANYPPGAFGGGFPPYMGGGGGGMGGGGGGGAGGGGGGYPPFGGRRYPGQPPQQPPQQQGPQKGETLKQFSVDLTEMAKEGKLDPIIGRDEEIRRTIQILSRRTKSNPCLIGLPGVGKTAIIEGLAQRIVNKDVPESMQDKRVLVLDLSLLLAGTGVRGEFESRFKQLLKDIDDEAGSVIIFIDEIHTLLNLGKAEGSMDAGNMIKPALARGLQLIGATTLDEYRKYIEKDPALQRRFQAVMIKEPTVADTISILRGLKSRYEAHFGVQIADSALVTAAVYSDRYVPDRFLPDKAIDLVDEACSTLKLTQESRPQALEDVDRRIMTLEIERESLKNEEDAFSIQRRNKVEDELKEKKEKQTKMKEVWSKERERVQEIKGIKEELEHAKIALENAQRHGDFEVASRLRFSEIPRLQKRLPQAVAELQKEDAANPDLAVRDRVTSEDIAIVVGKATGIPVSNLLKGERERLVNMEGQLKKRVVGQDEVIKVVSNAIRLSRAGLQSPNRPLASFLFLGPTGVGKTELTKAVAEFLFNDEQKALIQINMSEFHDKHTVSRLIGATPGFVGYEEGGQLTEAVRRRPYSVVVFDEIEKAHPDVANILLQILEEGVLTDGQGRQVSFKNTIIALTSNLGAEALYEPGASEPDGTVSASAKNAVLRDVNKFFRPELINRLDELVVFNKLPPSTILDIVNLRLAEVAARLAAKRITLDVTEPAREWLAKKGYSDRYGARAISRVVRDKISNPLALKMLNGEINDGEIVTVHFHHDALEITSKPDPNQVQGRKGSDSDSDSNSVLEEHGELP</sequence>
<dbReference type="InterPro" id="IPR003593">
    <property type="entry name" value="AAA+_ATPase"/>
</dbReference>
<dbReference type="InterPro" id="IPR001270">
    <property type="entry name" value="ClpA/B"/>
</dbReference>
<keyword evidence="2" id="KW-0677">Repeat</keyword>
<dbReference type="RefSeq" id="XP_060456254.1">
    <property type="nucleotide sequence ID" value="XM_060599574.1"/>
</dbReference>
<dbReference type="FunFam" id="3.40.50.300:FF:000010">
    <property type="entry name" value="Chaperone clpB 1, putative"/>
    <property type="match status" value="1"/>
</dbReference>
<dbReference type="CDD" id="cd00009">
    <property type="entry name" value="AAA"/>
    <property type="match status" value="1"/>
</dbReference>
<dbReference type="GO" id="GO:0005759">
    <property type="term" value="C:mitochondrial matrix"/>
    <property type="evidence" value="ECO:0007669"/>
    <property type="project" value="TreeGrafter"/>
</dbReference>
<dbReference type="Proteomes" id="UP001233271">
    <property type="component" value="Chromosome 3"/>
</dbReference>
<feature type="domain" description="AAA+ ATPase" evidence="8">
    <location>
        <begin position="545"/>
        <end position="720"/>
    </location>
</feature>
<dbReference type="SMART" id="SM00382">
    <property type="entry name" value="AAA"/>
    <property type="match status" value="2"/>
</dbReference>
<protein>
    <recommendedName>
        <fullName evidence="12">P-loop containing nucleoside triphosphate hydrolase protein</fullName>
    </recommendedName>
</protein>
<dbReference type="GO" id="GO:0034605">
    <property type="term" value="P:cellular response to heat"/>
    <property type="evidence" value="ECO:0007669"/>
    <property type="project" value="TreeGrafter"/>
</dbReference>
<keyword evidence="4" id="KW-0067">ATP-binding</keyword>
<keyword evidence="5" id="KW-0143">Chaperone</keyword>
<reference evidence="10" key="1">
    <citation type="journal article" date="2023" name="BMC Genomics">
        <title>Chromosome-level genome assemblies of Cutaneotrichosporon spp. (Trichosporonales, Basidiomycota) reveal imbalanced evolution between nucleotide sequences and chromosome synteny.</title>
        <authorList>
            <person name="Kobayashi Y."/>
            <person name="Kayamori A."/>
            <person name="Aoki K."/>
            <person name="Shiwa Y."/>
            <person name="Matsutani M."/>
            <person name="Fujita N."/>
            <person name="Sugita T."/>
            <person name="Iwasaki W."/>
            <person name="Tanaka N."/>
            <person name="Takashima M."/>
        </authorList>
    </citation>
    <scope>NUCLEOTIDE SEQUENCE</scope>
    <source>
        <strain evidence="10">HIS019</strain>
    </source>
</reference>
<keyword evidence="6" id="KW-0175">Coiled coil</keyword>
<dbReference type="Pfam" id="PF17871">
    <property type="entry name" value="AAA_lid_9"/>
    <property type="match status" value="1"/>
</dbReference>
<dbReference type="PRINTS" id="PR00300">
    <property type="entry name" value="CLPPROTEASEA"/>
</dbReference>
<dbReference type="GO" id="GO:0005524">
    <property type="term" value="F:ATP binding"/>
    <property type="evidence" value="ECO:0007669"/>
    <property type="project" value="UniProtKB-KW"/>
</dbReference>
<dbReference type="Gene3D" id="1.10.8.60">
    <property type="match status" value="1"/>
</dbReference>
<keyword evidence="3" id="KW-0547">Nucleotide-binding</keyword>
<evidence type="ECO:0000256" key="7">
    <source>
        <dbReference type="SAM" id="MobiDB-lite"/>
    </source>
</evidence>
<dbReference type="Pfam" id="PF00004">
    <property type="entry name" value="AAA"/>
    <property type="match status" value="1"/>
</dbReference>
<dbReference type="CDD" id="cd19499">
    <property type="entry name" value="RecA-like_ClpB_Hsp104-like"/>
    <property type="match status" value="1"/>
</dbReference>
<dbReference type="GO" id="GO:0043335">
    <property type="term" value="P:protein unfolding"/>
    <property type="evidence" value="ECO:0007669"/>
    <property type="project" value="TreeGrafter"/>
</dbReference>
<dbReference type="InterPro" id="IPR050130">
    <property type="entry name" value="ClpA_ClpB"/>
</dbReference>
<dbReference type="Gene3D" id="3.40.50.300">
    <property type="entry name" value="P-loop containing nucleotide triphosphate hydrolases"/>
    <property type="match status" value="3"/>
</dbReference>
<dbReference type="PANTHER" id="PTHR11638">
    <property type="entry name" value="ATP-DEPENDENT CLP PROTEASE"/>
    <property type="match status" value="1"/>
</dbReference>